<evidence type="ECO:0000313" key="2">
    <source>
        <dbReference type="EMBL" id="JAG35220.1"/>
    </source>
</evidence>
<reference evidence="5" key="1">
    <citation type="journal article" date="2014" name="PLoS ONE">
        <title>Transcriptome-Based Identification of ABC Transporters in the Western Tarnished Plant Bug Lygus hesperus.</title>
        <authorList>
            <person name="Hull J.J."/>
            <person name="Chaney K."/>
            <person name="Geib S.M."/>
            <person name="Fabrick J.A."/>
            <person name="Brent C.S."/>
            <person name="Walsh D."/>
            <person name="Lavine L.C."/>
        </authorList>
    </citation>
    <scope>NUCLEOTIDE SEQUENCE</scope>
</reference>
<dbReference type="EMBL" id="GBHO01036121">
    <property type="protein sequence ID" value="JAG07483.1"/>
    <property type="molecule type" value="Transcribed_RNA"/>
</dbReference>
<gene>
    <name evidence="5" type="primary">CRRSP11_0</name>
    <name evidence="2" type="synonym">CRRSP11_1</name>
    <name evidence="1" type="synonym">CRRSP11_2</name>
    <name evidence="3" type="synonym">CRRSP11_3</name>
    <name evidence="4" type="synonym">CRRSP11_4</name>
    <name evidence="3" type="ORF">CM83_32515</name>
    <name evidence="2" type="ORF">CM83_32520</name>
    <name evidence="1" type="ORF">CM83_32542</name>
    <name evidence="5" type="ORF">CM83_32577</name>
    <name evidence="4" type="ORF">CM83_32582</name>
</gene>
<name>A0A0A9YSF5_LYGHE</name>
<evidence type="ECO:0000313" key="5">
    <source>
        <dbReference type="EMBL" id="JAG35982.1"/>
    </source>
</evidence>
<organism evidence="5">
    <name type="scientific">Lygus hesperus</name>
    <name type="common">Western plant bug</name>
    <dbReference type="NCBI Taxonomy" id="30085"/>
    <lineage>
        <taxon>Eukaryota</taxon>
        <taxon>Metazoa</taxon>
        <taxon>Ecdysozoa</taxon>
        <taxon>Arthropoda</taxon>
        <taxon>Hexapoda</taxon>
        <taxon>Insecta</taxon>
        <taxon>Pterygota</taxon>
        <taxon>Neoptera</taxon>
        <taxon>Paraneoptera</taxon>
        <taxon>Hemiptera</taxon>
        <taxon>Heteroptera</taxon>
        <taxon>Panheteroptera</taxon>
        <taxon>Cimicomorpha</taxon>
        <taxon>Miridae</taxon>
        <taxon>Mirini</taxon>
        <taxon>Lygus</taxon>
    </lineage>
</organism>
<evidence type="ECO:0000313" key="3">
    <source>
        <dbReference type="EMBL" id="JAG35225.1"/>
    </source>
</evidence>
<sequence length="338" mass="36192">MQVLNKTHGKSHSIVVNCTTSANLPTLYSSADSCSPIRSSYLDTCNITACFGLPLASGTDDLIPNYILQPHTFALDTVADSSIFAAGLCDNDGGDGVEGTPPSNSLQHALLHCAICETNIKLIHIHFVTSSIYSNFVLADSIILHVSKFGLQISSSGNTDCGIHFDSYARYLLYCKLISILLQQPLQISLFDSPPSRTACIVAATSLCFFADDNVLYDSVILSKQIHLGTGTPNTTLYLLPLVQLIQNLQDVFCTLVDHTLLPASANVAVTPVLLPIRITYGTVTGTCVATLPTFSSAVDGAGAVQQPKRNSHRLSLQHDPILAYHQLVKNVLTTASS</sequence>
<evidence type="ECO:0000313" key="1">
    <source>
        <dbReference type="EMBL" id="JAG07483.1"/>
    </source>
</evidence>
<protein>
    <submittedName>
        <fullName evidence="5">Cysteine-rich repeat secretory protein 11</fullName>
    </submittedName>
</protein>
<accession>A0A0A9YSF5</accession>
<dbReference type="EMBL" id="GBHO01007625">
    <property type="protein sequence ID" value="JAG35979.1"/>
    <property type="molecule type" value="Transcribed_RNA"/>
</dbReference>
<evidence type="ECO:0000313" key="4">
    <source>
        <dbReference type="EMBL" id="JAG35979.1"/>
    </source>
</evidence>
<dbReference type="EMBL" id="GBHO01008384">
    <property type="protein sequence ID" value="JAG35220.1"/>
    <property type="molecule type" value="Transcribed_RNA"/>
</dbReference>
<dbReference type="EMBL" id="GBHO01007622">
    <property type="protein sequence ID" value="JAG35982.1"/>
    <property type="molecule type" value="Transcribed_RNA"/>
</dbReference>
<reference evidence="5" key="2">
    <citation type="submission" date="2014-07" db="EMBL/GenBank/DDBJ databases">
        <authorList>
            <person name="Hull J."/>
        </authorList>
    </citation>
    <scope>NUCLEOTIDE SEQUENCE</scope>
</reference>
<dbReference type="EMBL" id="GBHO01008379">
    <property type="protein sequence ID" value="JAG35225.1"/>
    <property type="molecule type" value="Transcribed_RNA"/>
</dbReference>
<dbReference type="AlphaFoldDB" id="A0A0A9YSF5"/>
<proteinExistence type="predicted"/>